<dbReference type="AlphaFoldDB" id="A0A518AUQ6"/>
<dbReference type="NCBIfam" id="TIGR04138">
    <property type="entry name" value="Plancto_Ver_chp"/>
    <property type="match status" value="1"/>
</dbReference>
<evidence type="ECO:0000313" key="2">
    <source>
        <dbReference type="Proteomes" id="UP000315750"/>
    </source>
</evidence>
<sequence length="150" mass="17685">MLDPGDPMVDLLERDKRYKFDAYLFVFDALHYGQTRLDMGKPYAPEEPTDLEDFENLEDQIEHHVSGQDLCEAIRQFALEQYGLMARAVLADWGIRSTGDFGNIVFNLIDIKKMKKTEHDRREDFENVYDFDQAFRQEFKFSAYDPKRGI</sequence>
<reference evidence="1 2" key="1">
    <citation type="submission" date="2019-02" db="EMBL/GenBank/DDBJ databases">
        <title>Deep-cultivation of Planctomycetes and their phenomic and genomic characterization uncovers novel biology.</title>
        <authorList>
            <person name="Wiegand S."/>
            <person name="Jogler M."/>
            <person name="Boedeker C."/>
            <person name="Pinto D."/>
            <person name="Vollmers J."/>
            <person name="Rivas-Marin E."/>
            <person name="Kohn T."/>
            <person name="Peeters S.H."/>
            <person name="Heuer A."/>
            <person name="Rast P."/>
            <person name="Oberbeckmann S."/>
            <person name="Bunk B."/>
            <person name="Jeske O."/>
            <person name="Meyerdierks A."/>
            <person name="Storesund J.E."/>
            <person name="Kallscheuer N."/>
            <person name="Luecker S."/>
            <person name="Lage O.M."/>
            <person name="Pohl T."/>
            <person name="Merkel B.J."/>
            <person name="Hornburger P."/>
            <person name="Mueller R.-W."/>
            <person name="Bruemmer F."/>
            <person name="Labrenz M."/>
            <person name="Spormann A.M."/>
            <person name="Op den Camp H."/>
            <person name="Overmann J."/>
            <person name="Amann R."/>
            <person name="Jetten M.S.M."/>
            <person name="Mascher T."/>
            <person name="Medema M.H."/>
            <person name="Devos D.P."/>
            <person name="Kaster A.-K."/>
            <person name="Ovreas L."/>
            <person name="Rohde M."/>
            <person name="Galperin M.Y."/>
            <person name="Jogler C."/>
        </authorList>
    </citation>
    <scope>NUCLEOTIDE SEQUENCE [LARGE SCALE GENOMIC DNA]</scope>
    <source>
        <strain evidence="1 2">Pan181</strain>
    </source>
</reference>
<name>A0A518AUQ6_9BACT</name>
<dbReference type="KEGG" id="amuc:Pan181_46950"/>
<dbReference type="RefSeq" id="WP_231943674.1">
    <property type="nucleotide sequence ID" value="NZ_CP036278.1"/>
</dbReference>
<evidence type="ECO:0000313" key="1">
    <source>
        <dbReference type="EMBL" id="QDU58459.1"/>
    </source>
</evidence>
<dbReference type="Proteomes" id="UP000315750">
    <property type="component" value="Chromosome"/>
</dbReference>
<protein>
    <submittedName>
        <fullName evidence="1">Uncharacterized protein</fullName>
    </submittedName>
</protein>
<proteinExistence type="predicted"/>
<accession>A0A518AUQ6</accession>
<dbReference type="EMBL" id="CP036278">
    <property type="protein sequence ID" value="QDU58459.1"/>
    <property type="molecule type" value="Genomic_DNA"/>
</dbReference>
<dbReference type="InterPro" id="IPR026406">
    <property type="entry name" value="Ver/Plancto_CHP"/>
</dbReference>
<organism evidence="1 2">
    <name type="scientific">Aeoliella mucimassa</name>
    <dbReference type="NCBI Taxonomy" id="2527972"/>
    <lineage>
        <taxon>Bacteria</taxon>
        <taxon>Pseudomonadati</taxon>
        <taxon>Planctomycetota</taxon>
        <taxon>Planctomycetia</taxon>
        <taxon>Pirellulales</taxon>
        <taxon>Lacipirellulaceae</taxon>
        <taxon>Aeoliella</taxon>
    </lineage>
</organism>
<gene>
    <name evidence="1" type="ORF">Pan181_46950</name>
</gene>
<keyword evidence="2" id="KW-1185">Reference proteome</keyword>